<proteinExistence type="predicted"/>
<dbReference type="Gene3D" id="3.30.110.110">
    <property type="entry name" value="Mre11, capping domain"/>
    <property type="match status" value="1"/>
</dbReference>
<dbReference type="Proteomes" id="UP000825002">
    <property type="component" value="Unassembled WGS sequence"/>
</dbReference>
<dbReference type="InterPro" id="IPR038487">
    <property type="entry name" value="Mre11_capping_dom"/>
</dbReference>
<feature type="domain" description="Mre11 DNA-binding" evidence="2">
    <location>
        <begin position="296"/>
        <end position="461"/>
    </location>
</feature>
<protein>
    <submittedName>
        <fullName evidence="3">Double-strand break repair protein MRE11</fullName>
    </submittedName>
</protein>
<dbReference type="SMART" id="SM01347">
    <property type="entry name" value="Mre11_DNA_bind"/>
    <property type="match status" value="1"/>
</dbReference>
<dbReference type="Pfam" id="PF00149">
    <property type="entry name" value="Metallophos"/>
    <property type="match status" value="1"/>
</dbReference>
<dbReference type="PANTHER" id="PTHR10139:SF1">
    <property type="entry name" value="DOUBLE-STRAND BREAK REPAIR PROTEIN MRE11"/>
    <property type="match status" value="1"/>
</dbReference>
<evidence type="ECO:0000259" key="2">
    <source>
        <dbReference type="SMART" id="SM01347"/>
    </source>
</evidence>
<dbReference type="InterPro" id="IPR004843">
    <property type="entry name" value="Calcineurin-like_PHP"/>
</dbReference>
<comment type="caution">
    <text evidence="3">The sequence shown here is derived from an EMBL/GenBank/DDBJ whole genome shotgun (WGS) entry which is preliminary data.</text>
</comment>
<dbReference type="Gene3D" id="3.60.21.10">
    <property type="match status" value="1"/>
</dbReference>
<name>A0ABQ7S580_9ACAR</name>
<dbReference type="Pfam" id="PF04152">
    <property type="entry name" value="Mre11_DNA_bind"/>
    <property type="match status" value="1"/>
</dbReference>
<dbReference type="PANTHER" id="PTHR10139">
    <property type="entry name" value="DOUBLE-STRAND BREAK REPAIR PROTEIN MRE11"/>
    <property type="match status" value="1"/>
</dbReference>
<dbReference type="CDD" id="cd00840">
    <property type="entry name" value="MPP_Mre11_N"/>
    <property type="match status" value="1"/>
</dbReference>
<dbReference type="EMBL" id="JAIFTH010001318">
    <property type="protein sequence ID" value="KAG9508578.1"/>
    <property type="molecule type" value="Genomic_DNA"/>
</dbReference>
<organism evidence="3 4">
    <name type="scientific">Fragariocoptes setiger</name>
    <dbReference type="NCBI Taxonomy" id="1670756"/>
    <lineage>
        <taxon>Eukaryota</taxon>
        <taxon>Metazoa</taxon>
        <taxon>Ecdysozoa</taxon>
        <taxon>Arthropoda</taxon>
        <taxon>Chelicerata</taxon>
        <taxon>Arachnida</taxon>
        <taxon>Acari</taxon>
        <taxon>Acariformes</taxon>
        <taxon>Trombidiformes</taxon>
        <taxon>Prostigmata</taxon>
        <taxon>Eupodina</taxon>
        <taxon>Eriophyoidea</taxon>
        <taxon>Phytoptidae</taxon>
        <taxon>Fragariocoptes</taxon>
    </lineage>
</organism>
<dbReference type="InterPro" id="IPR007281">
    <property type="entry name" value="Mre11_DNA-bd"/>
</dbReference>
<accession>A0ABQ7S580</accession>
<keyword evidence="1" id="KW-0378">Hydrolase</keyword>
<dbReference type="InterPro" id="IPR029052">
    <property type="entry name" value="Metallo-depent_PP-like"/>
</dbReference>
<reference evidence="3 4" key="1">
    <citation type="submission" date="2020-10" db="EMBL/GenBank/DDBJ databases">
        <authorList>
            <person name="Klimov P.B."/>
            <person name="Dyachkov S.M."/>
            <person name="Chetverikov P.E."/>
        </authorList>
    </citation>
    <scope>NUCLEOTIDE SEQUENCE [LARGE SCALE GENOMIC DNA]</scope>
    <source>
        <strain evidence="3">BMOC 18-1129-001#AD2665</strain>
        <tissue evidence="3">Entire mites</tissue>
    </source>
</reference>
<evidence type="ECO:0000313" key="3">
    <source>
        <dbReference type="EMBL" id="KAG9508578.1"/>
    </source>
</evidence>
<evidence type="ECO:0000256" key="1">
    <source>
        <dbReference type="ARBA" id="ARBA00022801"/>
    </source>
</evidence>
<evidence type="ECO:0000313" key="4">
    <source>
        <dbReference type="Proteomes" id="UP000825002"/>
    </source>
</evidence>
<dbReference type="SUPFAM" id="SSF56300">
    <property type="entry name" value="Metallo-dependent phosphatases"/>
    <property type="match status" value="1"/>
</dbReference>
<sequence length="561" mass="64503">MSSIDKVFSFLVTTDNHLGYKHDDPVRGQDSFKSFEESLQVAKEKNVDFILLGGDLFHVPRPNLDSMNKCSTIIRKYTFTGEKKHSFTRIGGEFSHEKFKHGNFEDPGYNVACPIFSIHGNHDEPVGSDPLCACQALASNGSLNYFGCFPRKNQEITISPLVLKKGEIKVAIYGLGFLPDALLKRKWERNQVHFATPPENSFTVLVLHQNTNCHGSTSSSYIKDEVVPEFFSLVIRGHEHDALDPIKMMSRDQIVFQPGSTVATSLGHGEALPKRVGIVHVRKSLFTKNPQNPYISEIDLIPLKTCRKILLKDLYWSQTEQYVQRRIDELRHSSPPDIAQYVKDFVCRELDTMLQEYEFENSDPDSSGELNLPPAPLVRIRVEFTDSEQCFGQADFKNDYYPKKVANKDIVLFKRQKVILTDSGERVTTFEDSQGVEDDDYDPLDDFNPEPLVIDRLLNRYFDDKPQDERPRTINFDNFVSGISKDEYQPKYVETHVQARYKYWKKKFEKMIVDEEWAGKNLNDELSIRALIEELLADEMKENMQFNSMFSGGDMDNYLMS</sequence>
<dbReference type="InterPro" id="IPR041796">
    <property type="entry name" value="Mre11_N"/>
</dbReference>
<keyword evidence="4" id="KW-1185">Reference proteome</keyword>
<gene>
    <name evidence="3" type="primary">MRE11</name>
    <name evidence="3" type="ORF">GZH46_02921</name>
</gene>